<keyword evidence="3" id="KW-1185">Reference proteome</keyword>
<name>A0ABW6XPN0_9ACTN</name>
<comment type="caution">
    <text evidence="2">The sequence shown here is derived from an EMBL/GenBank/DDBJ whole genome shotgun (WGS) entry which is preliminary data.</text>
</comment>
<feature type="region of interest" description="Disordered" evidence="1">
    <location>
        <begin position="208"/>
        <end position="232"/>
    </location>
</feature>
<dbReference type="Proteomes" id="UP001602370">
    <property type="component" value="Unassembled WGS sequence"/>
</dbReference>
<evidence type="ECO:0000313" key="2">
    <source>
        <dbReference type="EMBL" id="MFF5919362.1"/>
    </source>
</evidence>
<reference evidence="2 3" key="1">
    <citation type="submission" date="2024-10" db="EMBL/GenBank/DDBJ databases">
        <title>The Natural Products Discovery Center: Release of the First 8490 Sequenced Strains for Exploring Actinobacteria Biosynthetic Diversity.</title>
        <authorList>
            <person name="Kalkreuter E."/>
            <person name="Kautsar S.A."/>
            <person name="Yang D."/>
            <person name="Bader C.D."/>
            <person name="Teijaro C.N."/>
            <person name="Fluegel L."/>
            <person name="Davis C.M."/>
            <person name="Simpson J.R."/>
            <person name="Lauterbach L."/>
            <person name="Steele A.D."/>
            <person name="Gui C."/>
            <person name="Meng S."/>
            <person name="Li G."/>
            <person name="Viehrig K."/>
            <person name="Ye F."/>
            <person name="Su P."/>
            <person name="Kiefer A.F."/>
            <person name="Nichols A."/>
            <person name="Cepeda A.J."/>
            <person name="Yan W."/>
            <person name="Fan B."/>
            <person name="Jiang Y."/>
            <person name="Adhikari A."/>
            <person name="Zheng C.-J."/>
            <person name="Schuster L."/>
            <person name="Cowan T.M."/>
            <person name="Smanski M.J."/>
            <person name="Chevrette M.G."/>
            <person name="De Carvalho L.P.S."/>
            <person name="Shen B."/>
        </authorList>
    </citation>
    <scope>NUCLEOTIDE SEQUENCE [LARGE SCALE GENOMIC DNA]</scope>
    <source>
        <strain evidence="2 3">NPDC012605</strain>
    </source>
</reference>
<dbReference type="RefSeq" id="WP_030321378.1">
    <property type="nucleotide sequence ID" value="NZ_JBIBDZ010000003.1"/>
</dbReference>
<evidence type="ECO:0000256" key="1">
    <source>
        <dbReference type="SAM" id="MobiDB-lite"/>
    </source>
</evidence>
<proteinExistence type="predicted"/>
<accession>A0ABW6XPN0</accession>
<evidence type="ECO:0000313" key="3">
    <source>
        <dbReference type="Proteomes" id="UP001602370"/>
    </source>
</evidence>
<protein>
    <submittedName>
        <fullName evidence="2">Uncharacterized protein</fullName>
    </submittedName>
</protein>
<sequence>MSSAPHTPRLGEHDSTEASTGLTPESAPSHHVMKRMIDVQLPPARDAPPPSFHAMGYSRWRGRATLSAISLAADELPAFLDRLTLHLKVMRRPRPGPFGGPPAEFFRTLASLTAARTTVFHMRETHEEQAFLRAMARIANRLTDGATTLALMRVRGGAPVGYHLTQHRTVLLPPGSPLLAGLPCSEADTLLPVDLARDHAWASHQYLHRPATTDDPRRPSSPPPGAESPIEL</sequence>
<organism evidence="2 3">
    <name type="scientific">Streptomyces flavochromogenes</name>
    <dbReference type="NCBI Taxonomy" id="68199"/>
    <lineage>
        <taxon>Bacteria</taxon>
        <taxon>Bacillati</taxon>
        <taxon>Actinomycetota</taxon>
        <taxon>Actinomycetes</taxon>
        <taxon>Kitasatosporales</taxon>
        <taxon>Streptomycetaceae</taxon>
        <taxon>Streptomyces</taxon>
    </lineage>
</organism>
<gene>
    <name evidence="2" type="ORF">ACFY8C_13535</name>
</gene>
<dbReference type="EMBL" id="JBIBDZ010000003">
    <property type="protein sequence ID" value="MFF5919362.1"/>
    <property type="molecule type" value="Genomic_DNA"/>
</dbReference>
<feature type="region of interest" description="Disordered" evidence="1">
    <location>
        <begin position="1"/>
        <end position="30"/>
    </location>
</feature>